<reference evidence="1 2" key="1">
    <citation type="submission" date="2023-10" db="EMBL/GenBank/DDBJ databases">
        <title>Rubellicoccus peritrichatus gen. nov., sp. nov., isolated from an algae of coral reef tank.</title>
        <authorList>
            <person name="Luo J."/>
        </authorList>
    </citation>
    <scope>NUCLEOTIDE SEQUENCE [LARGE SCALE GENOMIC DNA]</scope>
    <source>
        <strain evidence="1 2">CR14</strain>
    </source>
</reference>
<sequence>MSRFNFQPMQATAFNSLLSASYVWKQLTSSSPQRQLLAGDIVLEERDPKFDLSEQLNRMTPVGLSEHDLLIAINRGNVRSLQRFTNIGPKIAENILIFKKNDRYLTSIDELVRIPLIGAVRFRKLCGRRSLFFRKRLHTLLRVPLDCDIKVNDLRPVTWSAPGLPRLFLASVEEVASERQLGLENGHYLKVRRIGDYRLCFHFSQPIPSGWASYLLKNLPRSLRKLIHERSPA</sequence>
<organism evidence="1 2">
    <name type="scientific">Rubellicoccus peritrichatus</name>
    <dbReference type="NCBI Taxonomy" id="3080537"/>
    <lineage>
        <taxon>Bacteria</taxon>
        <taxon>Pseudomonadati</taxon>
        <taxon>Verrucomicrobiota</taxon>
        <taxon>Opitutia</taxon>
        <taxon>Puniceicoccales</taxon>
        <taxon>Cerasicoccaceae</taxon>
        <taxon>Rubellicoccus</taxon>
    </lineage>
</organism>
<dbReference type="AlphaFoldDB" id="A0AAQ3QVZ3"/>
<accession>A0AAQ3QVZ3</accession>
<evidence type="ECO:0000313" key="2">
    <source>
        <dbReference type="Proteomes" id="UP001304300"/>
    </source>
</evidence>
<evidence type="ECO:0000313" key="1">
    <source>
        <dbReference type="EMBL" id="WOO41372.1"/>
    </source>
</evidence>
<dbReference type="RefSeq" id="WP_317833854.1">
    <property type="nucleotide sequence ID" value="NZ_CP136920.1"/>
</dbReference>
<proteinExistence type="predicted"/>
<dbReference type="Proteomes" id="UP001304300">
    <property type="component" value="Chromosome"/>
</dbReference>
<dbReference type="EMBL" id="CP136920">
    <property type="protein sequence ID" value="WOO41372.1"/>
    <property type="molecule type" value="Genomic_DNA"/>
</dbReference>
<protein>
    <submittedName>
        <fullName evidence="1">Helix-hairpin-helix domain-containing protein</fullName>
    </submittedName>
</protein>
<name>A0AAQ3QVZ3_9BACT</name>
<gene>
    <name evidence="1" type="ORF">RZN69_22360</name>
</gene>
<keyword evidence="2" id="KW-1185">Reference proteome</keyword>
<dbReference type="Pfam" id="PF12836">
    <property type="entry name" value="HHH_3"/>
    <property type="match status" value="1"/>
</dbReference>
<dbReference type="Gene3D" id="1.10.150.320">
    <property type="entry name" value="Photosystem II 12 kDa extrinsic protein"/>
    <property type="match status" value="1"/>
</dbReference>
<dbReference type="SUPFAM" id="SSF81585">
    <property type="entry name" value="PsbU/PolX domain-like"/>
    <property type="match status" value="1"/>
</dbReference>